<feature type="transmembrane region" description="Helical" evidence="12">
    <location>
        <begin position="221"/>
        <end position="242"/>
    </location>
</feature>
<dbReference type="CDD" id="cd03244">
    <property type="entry name" value="ABCC_MRP_domain2"/>
    <property type="match status" value="1"/>
</dbReference>
<evidence type="ECO:0000256" key="6">
    <source>
        <dbReference type="ARBA" id="ARBA00022741"/>
    </source>
</evidence>
<dbReference type="InterPro" id="IPR036640">
    <property type="entry name" value="ABC1_TM_sf"/>
</dbReference>
<dbReference type="Proteomes" id="UP000266188">
    <property type="component" value="Unassembled WGS sequence"/>
</dbReference>
<keyword evidence="9 12" id="KW-0472">Membrane</keyword>
<feature type="domain" description="ABC transporter" evidence="13">
    <location>
        <begin position="415"/>
        <end position="665"/>
    </location>
</feature>
<evidence type="ECO:0000313" key="15">
    <source>
        <dbReference type="EMBL" id="RJE27619.1"/>
    </source>
</evidence>
<feature type="compositionally biased region" description="Acidic residues" evidence="11">
    <location>
        <begin position="666"/>
        <end position="675"/>
    </location>
</feature>
<feature type="transmembrane region" description="Helical" evidence="12">
    <location>
        <begin position="970"/>
        <end position="989"/>
    </location>
</feature>
<dbReference type="GO" id="GO:0005524">
    <property type="term" value="F:ATP binding"/>
    <property type="evidence" value="ECO:0007669"/>
    <property type="project" value="UniProtKB-KW"/>
</dbReference>
<dbReference type="Gene3D" id="3.40.50.300">
    <property type="entry name" value="P-loop containing nucleotide triphosphate hydrolases"/>
    <property type="match status" value="2"/>
</dbReference>
<feature type="domain" description="ABC transmembrane type-1" evidence="14">
    <location>
        <begin position="756"/>
        <end position="1026"/>
    </location>
</feature>
<dbReference type="GO" id="GO:0016887">
    <property type="term" value="F:ATP hydrolysis activity"/>
    <property type="evidence" value="ECO:0007669"/>
    <property type="project" value="InterPro"/>
</dbReference>
<organism evidence="15 16">
    <name type="scientific">Aspergillus sclerotialis</name>
    <dbReference type="NCBI Taxonomy" id="2070753"/>
    <lineage>
        <taxon>Eukaryota</taxon>
        <taxon>Fungi</taxon>
        <taxon>Dikarya</taxon>
        <taxon>Ascomycota</taxon>
        <taxon>Pezizomycotina</taxon>
        <taxon>Eurotiomycetes</taxon>
        <taxon>Eurotiomycetidae</taxon>
        <taxon>Eurotiales</taxon>
        <taxon>Aspergillaceae</taxon>
        <taxon>Aspergillus</taxon>
        <taxon>Aspergillus subgen. Polypaecilum</taxon>
    </lineage>
</organism>
<keyword evidence="4 12" id="KW-0812">Transmembrane</keyword>
<dbReference type="PROSITE" id="PS00211">
    <property type="entry name" value="ABC_TRANSPORTER_1"/>
    <property type="match status" value="2"/>
</dbReference>
<reference evidence="16" key="1">
    <citation type="submission" date="2017-02" db="EMBL/GenBank/DDBJ databases">
        <authorList>
            <person name="Tafer H."/>
            <person name="Lopandic K."/>
        </authorList>
    </citation>
    <scope>NUCLEOTIDE SEQUENCE [LARGE SCALE GENOMIC DNA]</scope>
    <source>
        <strain evidence="16">CBS 366.77</strain>
    </source>
</reference>
<feature type="transmembrane region" description="Helical" evidence="12">
    <location>
        <begin position="332"/>
        <end position="353"/>
    </location>
</feature>
<dbReference type="FunFam" id="1.20.1560.10:FF:000013">
    <property type="entry name" value="ABC transporter C family member 2"/>
    <property type="match status" value="1"/>
</dbReference>
<evidence type="ECO:0000256" key="5">
    <source>
        <dbReference type="ARBA" id="ARBA00022737"/>
    </source>
</evidence>
<keyword evidence="6" id="KW-0547">Nucleotide-binding</keyword>
<evidence type="ECO:0000256" key="11">
    <source>
        <dbReference type="SAM" id="MobiDB-lite"/>
    </source>
</evidence>
<dbReference type="Pfam" id="PF00005">
    <property type="entry name" value="ABC_tran"/>
    <property type="match status" value="2"/>
</dbReference>
<dbReference type="GO" id="GO:0016020">
    <property type="term" value="C:membrane"/>
    <property type="evidence" value="ECO:0007669"/>
    <property type="project" value="UniProtKB-SubCell"/>
</dbReference>
<dbReference type="PROSITE" id="PS50929">
    <property type="entry name" value="ABC_TM1F"/>
    <property type="match status" value="2"/>
</dbReference>
<dbReference type="EMBL" id="MVGC01000001">
    <property type="protein sequence ID" value="RJE27619.1"/>
    <property type="molecule type" value="Genomic_DNA"/>
</dbReference>
<dbReference type="CDD" id="cd18604">
    <property type="entry name" value="ABC_6TM_VMR1_D2_like"/>
    <property type="match status" value="1"/>
</dbReference>
<dbReference type="InterPro" id="IPR050173">
    <property type="entry name" value="ABC_transporter_C-like"/>
</dbReference>
<keyword evidence="5" id="KW-0677">Repeat</keyword>
<dbReference type="InterPro" id="IPR003593">
    <property type="entry name" value="AAA+_ATPase"/>
</dbReference>
<feature type="domain" description="ABC transporter" evidence="13">
    <location>
        <begin position="1060"/>
        <end position="1325"/>
    </location>
</feature>
<dbReference type="GO" id="GO:0005737">
    <property type="term" value="C:cytoplasm"/>
    <property type="evidence" value="ECO:0007669"/>
    <property type="project" value="UniProtKB-ARBA"/>
</dbReference>
<keyword evidence="16" id="KW-1185">Reference proteome</keyword>
<feature type="region of interest" description="Disordered" evidence="11">
    <location>
        <begin position="666"/>
        <end position="689"/>
    </location>
</feature>
<dbReference type="InterPro" id="IPR027417">
    <property type="entry name" value="P-loop_NTPase"/>
</dbReference>
<evidence type="ECO:0000256" key="12">
    <source>
        <dbReference type="SAM" id="Phobius"/>
    </source>
</evidence>
<dbReference type="PANTHER" id="PTHR24223">
    <property type="entry name" value="ATP-BINDING CASSETTE SUB-FAMILY C"/>
    <property type="match status" value="1"/>
</dbReference>
<keyword evidence="7" id="KW-0067">ATP-binding</keyword>
<evidence type="ECO:0000256" key="10">
    <source>
        <dbReference type="ARBA" id="ARBA00023180"/>
    </source>
</evidence>
<evidence type="ECO:0000259" key="14">
    <source>
        <dbReference type="PROSITE" id="PS50929"/>
    </source>
</evidence>
<dbReference type="SMART" id="SM00382">
    <property type="entry name" value="AAA"/>
    <property type="match status" value="2"/>
</dbReference>
<evidence type="ECO:0000256" key="8">
    <source>
        <dbReference type="ARBA" id="ARBA00022989"/>
    </source>
</evidence>
<keyword evidence="10" id="KW-0325">Glycoprotein</keyword>
<feature type="domain" description="ABC transmembrane type-1" evidence="14">
    <location>
        <begin position="125"/>
        <end position="388"/>
    </location>
</feature>
<gene>
    <name evidence="15" type="ORF">PHISCL_00044</name>
</gene>
<comment type="subcellular location">
    <subcellularLocation>
        <location evidence="1">Membrane</location>
        <topology evidence="1">Multi-pass membrane protein</topology>
    </subcellularLocation>
</comment>
<accession>A0A3A2ZWT0</accession>
<dbReference type="CDD" id="cd03250">
    <property type="entry name" value="ABCC_MRP_domain1"/>
    <property type="match status" value="1"/>
</dbReference>
<dbReference type="FunFam" id="3.40.50.300:FF:000825">
    <property type="entry name" value="ABC bile acid transporter"/>
    <property type="match status" value="1"/>
</dbReference>
<evidence type="ECO:0000256" key="4">
    <source>
        <dbReference type="ARBA" id="ARBA00022692"/>
    </source>
</evidence>
<dbReference type="InterPro" id="IPR003439">
    <property type="entry name" value="ABC_transporter-like_ATP-bd"/>
</dbReference>
<evidence type="ECO:0000256" key="2">
    <source>
        <dbReference type="ARBA" id="ARBA00009726"/>
    </source>
</evidence>
<dbReference type="InterPro" id="IPR011527">
    <property type="entry name" value="ABC1_TM_dom"/>
</dbReference>
<evidence type="ECO:0000256" key="1">
    <source>
        <dbReference type="ARBA" id="ARBA00004141"/>
    </source>
</evidence>
<evidence type="ECO:0000313" key="16">
    <source>
        <dbReference type="Proteomes" id="UP000266188"/>
    </source>
</evidence>
<comment type="caution">
    <text evidence="15">The sequence shown here is derived from an EMBL/GenBank/DDBJ whole genome shotgun (WGS) entry which is preliminary data.</text>
</comment>
<dbReference type="FunFam" id="3.40.50.300:FF:000610">
    <property type="entry name" value="Multidrug resistance-associated ABC transporter"/>
    <property type="match status" value="1"/>
</dbReference>
<proteinExistence type="inferred from homology"/>
<name>A0A3A2ZWT0_9EURO</name>
<feature type="transmembrane region" description="Helical" evidence="12">
    <location>
        <begin position="248"/>
        <end position="270"/>
    </location>
</feature>
<dbReference type="SUPFAM" id="SSF52540">
    <property type="entry name" value="P-loop containing nucleoside triphosphate hydrolases"/>
    <property type="match status" value="2"/>
</dbReference>
<dbReference type="InterPro" id="IPR017871">
    <property type="entry name" value="ABC_transporter-like_CS"/>
</dbReference>
<dbReference type="Gene3D" id="1.20.1560.10">
    <property type="entry name" value="ABC transporter type 1, transmembrane domain"/>
    <property type="match status" value="2"/>
</dbReference>
<dbReference type="Pfam" id="PF00664">
    <property type="entry name" value="ABC_membrane"/>
    <property type="match status" value="2"/>
</dbReference>
<evidence type="ECO:0000256" key="7">
    <source>
        <dbReference type="ARBA" id="ARBA00022840"/>
    </source>
</evidence>
<keyword evidence="3" id="KW-0813">Transport</keyword>
<dbReference type="PROSITE" id="PS50893">
    <property type="entry name" value="ABC_TRANSPORTER_2"/>
    <property type="match status" value="2"/>
</dbReference>
<dbReference type="OrthoDB" id="6500128at2759"/>
<evidence type="ECO:0000256" key="9">
    <source>
        <dbReference type="ARBA" id="ARBA00023136"/>
    </source>
</evidence>
<dbReference type="CDD" id="cd18596">
    <property type="entry name" value="ABC_6TM_VMR1_D1_like"/>
    <property type="match status" value="1"/>
</dbReference>
<comment type="similarity">
    <text evidence="2">Belongs to the ABC transporter superfamily. ABCC family. Conjugate transporter (TC 3.A.1.208) subfamily.</text>
</comment>
<dbReference type="SUPFAM" id="SSF90123">
    <property type="entry name" value="ABC transporter transmembrane region"/>
    <property type="match status" value="2"/>
</dbReference>
<feature type="region of interest" description="Disordered" evidence="11">
    <location>
        <begin position="180"/>
        <end position="199"/>
    </location>
</feature>
<dbReference type="GO" id="GO:0140359">
    <property type="term" value="F:ABC-type transporter activity"/>
    <property type="evidence" value="ECO:0007669"/>
    <property type="project" value="InterPro"/>
</dbReference>
<keyword evidence="8 12" id="KW-1133">Transmembrane helix</keyword>
<dbReference type="STRING" id="2070753.A0A3A2ZWT0"/>
<feature type="transmembrane region" description="Helical" evidence="12">
    <location>
        <begin position="127"/>
        <end position="149"/>
    </location>
</feature>
<protein>
    <submittedName>
        <fullName evidence="15">Transporter</fullName>
    </submittedName>
</protein>
<evidence type="ECO:0000259" key="13">
    <source>
        <dbReference type="PROSITE" id="PS50893"/>
    </source>
</evidence>
<dbReference type="PANTHER" id="PTHR24223:SF456">
    <property type="entry name" value="MULTIDRUG RESISTANCE-ASSOCIATED PROTEIN LETHAL(2)03659"/>
    <property type="match status" value="1"/>
</dbReference>
<sequence length="1338" mass="148608">MVDRERTTSFLGRLSFSWAAHLFKVTAQVKDTKVDDLPELDYETRAKTLLESFGWARGKINGDTTGKPRSRPPLWKILLISNRTYLIIQFFACVACGVVAFAPHFSLLNILRLLEQRTERANVESQLWMWVAGLGISIVVSSYLDNWLYFIALNKVSVRVLEQICIMVFDKAMRLIGSSNPVSDEDGDSKEKDTKENSTSTQNTINLVAVDGLRISQFAGFFFNLFLAPTKLVIACVMLQKLLDWRSLLAGLANVMILMPLVSYCMKNYLAAGSDLMDSRDRKMAVLTEALQGIRQIKFSALESKWEERLNELRKDELNAQKRVFLWDTGTMSLYIFGPIAMSIACLSVYAVLHSELTASVAFTAVSILNSIEYALSIIPELLTELMDALVSMRRIDKFFDSAEKEAKIIPSETIRFTNATIAWPGTSTSEGTPWALKNLNLSFPPGRLSIISGRTGSGKSLLLASVLGECEILNGSVEAPALPHYEHIYTACIESGKWIIESAVAYVASIPWIEAATIRDNIIFGLPFDAERYNEVLFACALTKDLEILTDGEMTEVGPSGVNLSGGQKARISLARALYSRAGILILDDIFSAVDVHTARHLYEHALTGKLAEGRTRILATHHIGMCLPKTEYVIYLNGGKLTFAGGPVDLQENGILGTVLTNESEYDESEDGNENTGLDGHSKQNGGVHKRKYLEGQINGEQKAREFVEKEQLRTNISIPKLFGQYVKASGSWPRWALLGGGYAAYTSLSLSRSWWVNIWSGHDDQSSYTKDVNSRQDPKLGYYLGIYIAFAASEWIMGSLRSYFVFMATLKASRSLFEGFLHTILRAPLRWLDTVPVGRILNRFSADFNLLDSRLGFELMFMLMFFMECMGVLIAGIIVSPVLIGPAAALILACLFFARKYLSAAREMRRLESVVRSPIYEQFNSNLSGLWTIRAFGKAEISIQQMQGRIDGHARAWWNLCLLSRWLGFRMNAVGAVFGAILAAFVTSRPGINASVAGFAISFTLQLTSVMTSCIRLYTNIELDMNAVDRVLEYSNIKQEAYEGIDPPAAWPVHGRLEVRDLTIQYASDLPPVLKGLNFSVQGNQRIGIVGRTGAGKSTLALALFRFLEAHEGQILVDGLDISKVKLHHLRSRLAIIPQNPVLFSGTVRSNLDPFNEHDDSELLSALSNVHWMSRMYQTDMEEVNGGDSIRNTSISAAVNLEGDIQTTPKPLEAPISQGGLNLSQGQRQLLCLARAIIANPKILVLDEATSAVDRATDELIQQTLRSEFGRNSTTLLVIAHRLSTIADFDRVLVLDDGMVVEFGHPRDLMQINEGVFRGMVESDSEKERLVEIIS</sequence>
<feature type="transmembrane region" description="Helical" evidence="12">
    <location>
        <begin position="85"/>
        <end position="107"/>
    </location>
</feature>
<evidence type="ECO:0000256" key="3">
    <source>
        <dbReference type="ARBA" id="ARBA00022448"/>
    </source>
</evidence>